<feature type="transmembrane region" description="Helical" evidence="1">
    <location>
        <begin position="71"/>
        <end position="94"/>
    </location>
</feature>
<feature type="transmembrane region" description="Helical" evidence="1">
    <location>
        <begin position="106"/>
        <end position="130"/>
    </location>
</feature>
<dbReference type="SUPFAM" id="SSF53649">
    <property type="entry name" value="Alkaline phosphatase-like"/>
    <property type="match status" value="1"/>
</dbReference>
<keyword evidence="1" id="KW-0472">Membrane</keyword>
<feature type="transmembrane region" description="Helical" evidence="1">
    <location>
        <begin position="150"/>
        <end position="175"/>
    </location>
</feature>
<keyword evidence="1" id="KW-1133">Transmembrane helix</keyword>
<dbReference type="InterPro" id="IPR052701">
    <property type="entry name" value="GAG_Ulvan_Degrading_Sulfatases"/>
</dbReference>
<evidence type="ECO:0000259" key="2">
    <source>
        <dbReference type="Pfam" id="PF00884"/>
    </source>
</evidence>
<comment type="caution">
    <text evidence="3">The sequence shown here is derived from an EMBL/GenBank/DDBJ whole genome shotgun (WGS) entry which is preliminary data.</text>
</comment>
<dbReference type="AlphaFoldDB" id="A0A9W9QNV2"/>
<organism evidence="3 4">
    <name type="scientific">Penicillium brevicompactum</name>
    <dbReference type="NCBI Taxonomy" id="5074"/>
    <lineage>
        <taxon>Eukaryota</taxon>
        <taxon>Fungi</taxon>
        <taxon>Dikarya</taxon>
        <taxon>Ascomycota</taxon>
        <taxon>Pezizomycotina</taxon>
        <taxon>Eurotiomycetes</taxon>
        <taxon>Eurotiomycetidae</taxon>
        <taxon>Eurotiales</taxon>
        <taxon>Aspergillaceae</taxon>
        <taxon>Penicillium</taxon>
    </lineage>
</organism>
<feature type="transmembrane region" description="Helical" evidence="1">
    <location>
        <begin position="254"/>
        <end position="273"/>
    </location>
</feature>
<dbReference type="InterPro" id="IPR000917">
    <property type="entry name" value="Sulfatase_N"/>
</dbReference>
<feature type="domain" description="Sulfatase N-terminal" evidence="2">
    <location>
        <begin position="459"/>
        <end position="728"/>
    </location>
</feature>
<reference evidence="3" key="2">
    <citation type="journal article" date="2023" name="IMA Fungus">
        <title>Comparative genomic study of the Penicillium genus elucidates a diverse pangenome and 15 lateral gene transfer events.</title>
        <authorList>
            <person name="Petersen C."/>
            <person name="Sorensen T."/>
            <person name="Nielsen M.R."/>
            <person name="Sondergaard T.E."/>
            <person name="Sorensen J.L."/>
            <person name="Fitzpatrick D.A."/>
            <person name="Frisvad J.C."/>
            <person name="Nielsen K.L."/>
        </authorList>
    </citation>
    <scope>NUCLEOTIDE SEQUENCE</scope>
    <source>
        <strain evidence="3">IBT 35675</strain>
    </source>
</reference>
<keyword evidence="4" id="KW-1185">Reference proteome</keyword>
<dbReference type="Pfam" id="PF00884">
    <property type="entry name" value="Sulfatase"/>
    <property type="match status" value="1"/>
</dbReference>
<dbReference type="InterPro" id="IPR017850">
    <property type="entry name" value="Alkaline_phosphatase_core_sf"/>
</dbReference>
<dbReference type="Proteomes" id="UP001148299">
    <property type="component" value="Unassembled WGS sequence"/>
</dbReference>
<protein>
    <submittedName>
        <fullName evidence="3">Alkaline phosphatase-like alpha/beta/alpha</fullName>
    </submittedName>
</protein>
<reference evidence="3" key="1">
    <citation type="submission" date="2022-12" db="EMBL/GenBank/DDBJ databases">
        <authorList>
            <person name="Petersen C."/>
        </authorList>
    </citation>
    <scope>NUCLEOTIDE SEQUENCE</scope>
    <source>
        <strain evidence="3">IBT 35675</strain>
    </source>
</reference>
<feature type="transmembrane region" description="Helical" evidence="1">
    <location>
        <begin position="44"/>
        <end position="65"/>
    </location>
</feature>
<evidence type="ECO:0000313" key="3">
    <source>
        <dbReference type="EMBL" id="KAJ5340750.1"/>
    </source>
</evidence>
<dbReference type="Gene3D" id="3.40.720.10">
    <property type="entry name" value="Alkaline Phosphatase, subunit A"/>
    <property type="match status" value="1"/>
</dbReference>
<keyword evidence="1" id="KW-0812">Transmembrane</keyword>
<dbReference type="PANTHER" id="PTHR43751:SF3">
    <property type="entry name" value="SULFATASE N-TERMINAL DOMAIN-CONTAINING PROTEIN"/>
    <property type="match status" value="1"/>
</dbReference>
<sequence length="866" mass="99748">MKSFRGSLSQRLGEQARDTALYALDVAQDPQLYLDRGWEASRRYFFSVIFIAIVLSKCFHILVHLKSLTVVSFLVWGLTFFLVDFLLILIACALARSFRYPLWRYLAAFSTAIWSLYTASMISANISYYVHVGNEIHWRNVNNFHHDKPTAWTVLTALGLGILIDVMIYTAAYYATPHLFRITDAFLDIWVSLLPAKYRCTRRKEQKLPDPEIYEQIAIDDYDENHESAGLLETPEDQPQTSALPSADRKSTSMLKRGIVIACSVVYLLLRFARPTDATYAFLSATLPLAPFKGLIYRPNQGCVTDLPGDFSWLEDKTALDDFPNFDWLRTDDSLNGFVEWSPFKINHTEHFQTHYNPAKDPLHNINLQNEILEPLREVLKNGTVKIKHVILIKLESNRQDVFPFRSDSYIMKHIKESYEDGQIPQKVLDRLATLTPMAQRFTGFDNKFETEAERPEPYGGISAKNAYTSGTYTMKSLTGTICGLNPIAVFNNLEYYHDMYQPCLPHIFNALSAQPNRTTETEDWMSWPWHTMWMQSHYGTWDKQYMLTPAMGFTEVMDKERLEEFNDKYLPEEKHDHDYPDKTLNGYLRDVITAAKEKKRRLFLTHLTHNTHTPYYVPGEYEEFFGNGAGWNDKINKYLNTIVYQDEWLADIMEILNENDMADETLLVMAGDHGLSLPNDGGVTANHDPHVGSFHVPLFFSHPKLPQIEVDSAVLSTQILPTILDLLIESSSIDEHDTKIVKDLLSMYEGQSMIRDLIPEQDGKREWHFSTMNPGGTWVSMRAAEQPYRLVVPLIADAPWRFTDVVADPFELRPEEDLNIVDLHDIVQTRYGPVAAKWLSEAAHVSQWWIAENHKRWGYNATLEA</sequence>
<gene>
    <name evidence="3" type="ORF">N7541_009874</name>
</gene>
<evidence type="ECO:0000256" key="1">
    <source>
        <dbReference type="SAM" id="Phobius"/>
    </source>
</evidence>
<dbReference type="PANTHER" id="PTHR43751">
    <property type="entry name" value="SULFATASE"/>
    <property type="match status" value="1"/>
</dbReference>
<dbReference type="EMBL" id="JAPZBR010000008">
    <property type="protein sequence ID" value="KAJ5340750.1"/>
    <property type="molecule type" value="Genomic_DNA"/>
</dbReference>
<evidence type="ECO:0000313" key="4">
    <source>
        <dbReference type="Proteomes" id="UP001148299"/>
    </source>
</evidence>
<accession>A0A9W9QNV2</accession>
<name>A0A9W9QNV2_PENBR</name>
<proteinExistence type="predicted"/>